<dbReference type="GeneID" id="15013328"/>
<evidence type="ECO:0008006" key="3">
    <source>
        <dbReference type="Google" id="ProtNLM"/>
    </source>
</evidence>
<evidence type="ECO:0000313" key="2">
    <source>
        <dbReference type="Proteomes" id="UP000202740"/>
    </source>
</evidence>
<keyword evidence="2" id="KW-1185">Reference proteome</keyword>
<dbReference type="OrthoDB" id="23633at10239"/>
<dbReference type="RefSeq" id="YP_007676864.1">
    <property type="nucleotide sequence ID" value="NC_020872.1"/>
</dbReference>
<dbReference type="Pfam" id="PF11123">
    <property type="entry name" value="DNA_Packaging_2"/>
    <property type="match status" value="1"/>
</dbReference>
<evidence type="ECO:0000313" key="1">
    <source>
        <dbReference type="EMBL" id="AGG54520.1"/>
    </source>
</evidence>
<dbReference type="EMBL" id="HQ316584">
    <property type="protein sequence ID" value="AGG54520.1"/>
    <property type="molecule type" value="Genomic_DNA"/>
</dbReference>
<reference evidence="1 2" key="1">
    <citation type="submission" date="2010-03" db="EMBL/GenBank/DDBJ databases">
        <title>The Genome Sequence of Cyanophage P-SSP9.</title>
        <authorList>
            <consortium name="The Broad Institute Genome Sequencing Platform"/>
            <person name="Henn M.R."/>
            <person name="Sullivan M.S."/>
            <person name="Osburne M.S."/>
            <person name="Levin J."/>
            <person name="Malboeuf C."/>
            <person name="Casali M."/>
            <person name="Russ C."/>
            <person name="Lennon N."/>
            <person name="Erlich R."/>
            <person name="Young S.K."/>
            <person name="Koehrsen M."/>
            <person name="Yandava C."/>
            <person name="Zeng Q."/>
            <person name="Alvarado L."/>
            <person name="Anderson S."/>
            <person name="Berlin A."/>
            <person name="Borenstein D."/>
            <person name="Chen Z."/>
            <person name="Engels R."/>
            <person name="Freedman E."/>
            <person name="Gellesch M."/>
            <person name="Goldberg J."/>
            <person name="Green L."/>
            <person name="Griggs A."/>
            <person name="Gujja S."/>
            <person name="Heiman D."/>
            <person name="Hepburn T."/>
            <person name="Howarth C."/>
            <person name="Jen D."/>
            <person name="Larson L."/>
            <person name="Lewis B."/>
            <person name="Mehta T."/>
            <person name="Park D."/>
            <person name="Pearson M."/>
            <person name="Roberts A."/>
            <person name="Ryan E."/>
            <person name="Saif S."/>
            <person name="Shea T."/>
            <person name="Shenoy N."/>
            <person name="Sisk P."/>
            <person name="Stolte C."/>
            <person name="Sykes S."/>
            <person name="Walk T."/>
            <person name="White J."/>
            <person name="Yu Q."/>
            <person name="Coleman M.L."/>
            <person name="Huang K.H."/>
            <person name="Weigele P.R."/>
            <person name="DeFrancesco A.S."/>
            <person name="Kern S.E."/>
            <person name="Thompson L.R."/>
            <person name="Fu R."/>
            <person name="Hombeck B."/>
            <person name="Chisholm S.W."/>
            <person name="Haas B."/>
            <person name="Nusbaum C."/>
            <person name="Galagan J."/>
            <person name="Birren B."/>
        </authorList>
    </citation>
    <scope>NUCLEOTIDE SEQUENCE [LARGE SCALE GENOMIC DNA]</scope>
    <source>
        <strain evidence="1 2">P-SSP9</strain>
    </source>
</reference>
<dbReference type="InterPro" id="IPR024345">
    <property type="entry name" value="DNA_matur_Phage_T7-like"/>
</dbReference>
<protein>
    <recommendedName>
        <fullName evidence="3">Gp49</fullName>
    </recommendedName>
</protein>
<proteinExistence type="predicted"/>
<name>M1T351_9CAUD</name>
<dbReference type="KEGG" id="vg:15013328"/>
<dbReference type="Proteomes" id="UP000202740">
    <property type="component" value="Segment"/>
</dbReference>
<gene>
    <name evidence="1" type="ORF">CYYG_00018</name>
</gene>
<accession>M1T351</accession>
<organism evidence="1 2">
    <name type="scientific">Cyanophage SS120-1</name>
    <dbReference type="NCBI Taxonomy" id="616674"/>
    <lineage>
        <taxon>Viruses</taxon>
        <taxon>Duplodnaviria</taxon>
        <taxon>Heunggongvirae</taxon>
        <taxon>Uroviricota</taxon>
        <taxon>Caudoviricetes</taxon>
        <taxon>Autographivirales</taxon>
        <taxon>Banchanvirus</taxon>
        <taxon>Banchanvirus SS1201</taxon>
    </lineage>
</organism>
<sequence>MQTRTSEDNFEELHALLTTEITNRIKSGEATTADLRAAIDWLKANDITGVAVQGSPLAGLAGLIPELDFDEVQRHI</sequence>